<evidence type="ECO:0000313" key="3">
    <source>
        <dbReference type="Proteomes" id="UP000032234"/>
    </source>
</evidence>
<dbReference type="KEGG" id="scw:TU94_02930"/>
<evidence type="ECO:0008006" key="4">
    <source>
        <dbReference type="Google" id="ProtNLM"/>
    </source>
</evidence>
<dbReference type="AlphaFoldDB" id="A0A0C5G994"/>
<proteinExistence type="predicted"/>
<name>A0A0C5G994_9ACTN</name>
<dbReference type="Proteomes" id="UP000032234">
    <property type="component" value="Chromosome"/>
</dbReference>
<dbReference type="EMBL" id="CP010849">
    <property type="protein sequence ID" value="AJP00626.1"/>
    <property type="molecule type" value="Genomic_DNA"/>
</dbReference>
<feature type="region of interest" description="Disordered" evidence="1">
    <location>
        <begin position="76"/>
        <end position="99"/>
    </location>
</feature>
<gene>
    <name evidence="2" type="ORF">TU94_02930</name>
</gene>
<dbReference type="HOGENOM" id="CLU_2095416_0_0_11"/>
<sequence>MDRGAGIETVAVPPGRVTLSDRRTRRSRQAEVAPSEMAAYPVTQASYERITGLPRYGPLDEIAWYRGNADGRVRAGAPSWNGPRARWPSQKVRCSDSRPRLARTSLARCEVPSVMA</sequence>
<reference evidence="2 3" key="1">
    <citation type="submission" date="2015-02" db="EMBL/GenBank/DDBJ databases">
        <title>Genome sequence of thermotolerant Streptomyces cyaneogriseus subsp. Noncyanogenus NMWT1, the producer of nematocidal antibiotics nemadectin.</title>
        <authorList>
            <person name="Wang H."/>
            <person name="Li C."/>
            <person name="Xiang W."/>
            <person name="Wang X."/>
        </authorList>
    </citation>
    <scope>NUCLEOTIDE SEQUENCE [LARGE SCALE GENOMIC DNA]</scope>
    <source>
        <strain evidence="2 3">NMWT 1</strain>
    </source>
</reference>
<protein>
    <recommendedName>
        <fullName evidence="4">Sulfatase-modifying factor enzyme domain-containing protein</fullName>
    </recommendedName>
</protein>
<accession>A0A0C5G994</accession>
<keyword evidence="3" id="KW-1185">Reference proteome</keyword>
<evidence type="ECO:0000256" key="1">
    <source>
        <dbReference type="SAM" id="MobiDB-lite"/>
    </source>
</evidence>
<dbReference type="STRING" id="477245.TU94_02930"/>
<organism evidence="2 3">
    <name type="scientific">Streptomyces cyaneogriseus subsp. noncyanogenus</name>
    <dbReference type="NCBI Taxonomy" id="477245"/>
    <lineage>
        <taxon>Bacteria</taxon>
        <taxon>Bacillati</taxon>
        <taxon>Actinomycetota</taxon>
        <taxon>Actinomycetes</taxon>
        <taxon>Kitasatosporales</taxon>
        <taxon>Streptomycetaceae</taxon>
        <taxon>Streptomyces</taxon>
    </lineage>
</organism>
<evidence type="ECO:0000313" key="2">
    <source>
        <dbReference type="EMBL" id="AJP00626.1"/>
    </source>
</evidence>